<dbReference type="HOGENOM" id="CLU_2348653_0_0_1"/>
<dbReference type="EMBL" id="DS268430">
    <property type="protein sequence ID" value="EFO96356.1"/>
    <property type="molecule type" value="Genomic_DNA"/>
</dbReference>
<protein>
    <submittedName>
        <fullName evidence="1">Uncharacterized protein</fullName>
    </submittedName>
</protein>
<name>E3M970_CAERE</name>
<organism evidence="2">
    <name type="scientific">Caenorhabditis remanei</name>
    <name type="common">Caenorhabditis vulgaris</name>
    <dbReference type="NCBI Taxonomy" id="31234"/>
    <lineage>
        <taxon>Eukaryota</taxon>
        <taxon>Metazoa</taxon>
        <taxon>Ecdysozoa</taxon>
        <taxon>Nematoda</taxon>
        <taxon>Chromadorea</taxon>
        <taxon>Rhabditida</taxon>
        <taxon>Rhabditina</taxon>
        <taxon>Rhabditomorpha</taxon>
        <taxon>Rhabditoidea</taxon>
        <taxon>Rhabditidae</taxon>
        <taxon>Peloderinae</taxon>
        <taxon>Caenorhabditis</taxon>
    </lineage>
</organism>
<gene>
    <name evidence="1" type="ORF">CRE_14490</name>
</gene>
<dbReference type="AlphaFoldDB" id="E3M970"/>
<proteinExistence type="predicted"/>
<evidence type="ECO:0000313" key="1">
    <source>
        <dbReference type="EMBL" id="EFO96356.1"/>
    </source>
</evidence>
<evidence type="ECO:0000313" key="2">
    <source>
        <dbReference type="Proteomes" id="UP000008281"/>
    </source>
</evidence>
<reference evidence="1" key="1">
    <citation type="submission" date="2007-07" db="EMBL/GenBank/DDBJ databases">
        <title>PCAP assembly of the Caenorhabditis remanei genome.</title>
        <authorList>
            <consortium name="The Caenorhabditis remanei Sequencing Consortium"/>
            <person name="Wilson R.K."/>
        </authorList>
    </citation>
    <scope>NUCLEOTIDE SEQUENCE [LARGE SCALE GENOMIC DNA]</scope>
    <source>
        <strain evidence="1">PB4641</strain>
    </source>
</reference>
<accession>E3M970</accession>
<keyword evidence="2" id="KW-1185">Reference proteome</keyword>
<dbReference type="Proteomes" id="UP000008281">
    <property type="component" value="Unassembled WGS sequence"/>
</dbReference>
<sequence length="97" mass="10976">MPFVQREPHDKDQSLSSDLFIGASTNCDPRISHQVLALNDEVEKMQKQLRKNINDSISKKLFLDQDNMIHMTSPQMGSLGISIALISTQAEHCCYKN</sequence>